<dbReference type="EC" id="3.1.4.3" evidence="3"/>
<comment type="subcellular location">
    <subcellularLocation>
        <location evidence="1">Secreted</location>
        <location evidence="1">Cell wall</location>
    </subcellularLocation>
</comment>
<dbReference type="InterPro" id="IPR008475">
    <property type="entry name" value="PLipase_C_C"/>
</dbReference>
<dbReference type="AlphaFoldDB" id="A0A3E0I9N2"/>
<dbReference type="Pfam" id="PF04185">
    <property type="entry name" value="Phosphoesterase"/>
    <property type="match status" value="1"/>
</dbReference>
<evidence type="ECO:0000259" key="9">
    <source>
        <dbReference type="Pfam" id="PF05506"/>
    </source>
</evidence>
<dbReference type="InterPro" id="IPR017850">
    <property type="entry name" value="Alkaline_phosphatase_core_sf"/>
</dbReference>
<comment type="catalytic activity">
    <reaction evidence="7">
        <text>a 1,2-diacyl-sn-glycero-3-phosphocholine + H2O = phosphocholine + a 1,2-diacyl-sn-glycerol + H(+)</text>
        <dbReference type="Rhea" id="RHEA:10604"/>
        <dbReference type="ChEBI" id="CHEBI:15377"/>
        <dbReference type="ChEBI" id="CHEBI:15378"/>
        <dbReference type="ChEBI" id="CHEBI:17815"/>
        <dbReference type="ChEBI" id="CHEBI:57643"/>
        <dbReference type="ChEBI" id="CHEBI:295975"/>
        <dbReference type="EC" id="3.1.4.3"/>
    </reaction>
    <physiologicalReaction direction="left-to-right" evidence="7">
        <dbReference type="Rhea" id="RHEA:10605"/>
    </physiologicalReaction>
</comment>
<dbReference type="InterPro" id="IPR006311">
    <property type="entry name" value="TAT_signal"/>
</dbReference>
<dbReference type="CDD" id="cd16014">
    <property type="entry name" value="PLC"/>
    <property type="match status" value="1"/>
</dbReference>
<dbReference type="Gene3D" id="3.40.720.10">
    <property type="entry name" value="Alkaline Phosphatase, subunit A"/>
    <property type="match status" value="2"/>
</dbReference>
<evidence type="ECO:0000313" key="11">
    <source>
        <dbReference type="Proteomes" id="UP000256269"/>
    </source>
</evidence>
<proteinExistence type="inferred from homology"/>
<dbReference type="PROSITE" id="PS51318">
    <property type="entry name" value="TAT"/>
    <property type="match status" value="1"/>
</dbReference>
<dbReference type="PANTHER" id="PTHR31956">
    <property type="entry name" value="NON-SPECIFIC PHOSPHOLIPASE C4-RELATED"/>
    <property type="match status" value="1"/>
</dbReference>
<feature type="region of interest" description="Disordered" evidence="8">
    <location>
        <begin position="471"/>
        <end position="502"/>
    </location>
</feature>
<keyword evidence="5" id="KW-0378">Hydrolase</keyword>
<evidence type="ECO:0000256" key="8">
    <source>
        <dbReference type="SAM" id="MobiDB-lite"/>
    </source>
</evidence>
<feature type="compositionally biased region" description="Polar residues" evidence="8">
    <location>
        <begin position="484"/>
        <end position="493"/>
    </location>
</feature>
<name>A0A3E0I9N2_9PSEU</name>
<evidence type="ECO:0000256" key="1">
    <source>
        <dbReference type="ARBA" id="ARBA00004191"/>
    </source>
</evidence>
<evidence type="ECO:0000256" key="5">
    <source>
        <dbReference type="ARBA" id="ARBA00022801"/>
    </source>
</evidence>
<dbReference type="OrthoDB" id="4181857at2"/>
<dbReference type="InterPro" id="IPR019546">
    <property type="entry name" value="TAT_signal_bac_arc"/>
</dbReference>
<keyword evidence="6" id="KW-0843">Virulence</keyword>
<evidence type="ECO:0000256" key="2">
    <source>
        <dbReference type="ARBA" id="ARBA00009717"/>
    </source>
</evidence>
<evidence type="ECO:0000256" key="4">
    <source>
        <dbReference type="ARBA" id="ARBA00022512"/>
    </source>
</evidence>
<dbReference type="NCBIfam" id="TIGR03396">
    <property type="entry name" value="PC_PLC"/>
    <property type="match status" value="1"/>
</dbReference>
<dbReference type="NCBIfam" id="TIGR01409">
    <property type="entry name" value="TAT_signal_seq"/>
    <property type="match status" value="1"/>
</dbReference>
<comment type="similarity">
    <text evidence="2">Belongs to the bacterial phospholipase C family.</text>
</comment>
<feature type="domain" description="Bacterial phospholipase C C-terminal" evidence="9">
    <location>
        <begin position="596"/>
        <end position="669"/>
    </location>
</feature>
<keyword evidence="11" id="KW-1185">Reference proteome</keyword>
<evidence type="ECO:0000256" key="6">
    <source>
        <dbReference type="ARBA" id="ARBA00023026"/>
    </source>
</evidence>
<dbReference type="Proteomes" id="UP000256269">
    <property type="component" value="Unassembled WGS sequence"/>
</dbReference>
<dbReference type="InterPro" id="IPR007312">
    <property type="entry name" value="Phosphoesterase"/>
</dbReference>
<evidence type="ECO:0000313" key="10">
    <source>
        <dbReference type="EMBL" id="REH55367.1"/>
    </source>
</evidence>
<reference evidence="10 11" key="1">
    <citation type="submission" date="2018-08" db="EMBL/GenBank/DDBJ databases">
        <title>Genomic Encyclopedia of Archaeal and Bacterial Type Strains, Phase II (KMG-II): from individual species to whole genera.</title>
        <authorList>
            <person name="Goeker M."/>
        </authorList>
    </citation>
    <scope>NUCLEOTIDE SEQUENCE [LARGE SCALE GENOMIC DNA]</scope>
    <source>
        <strain evidence="10 11">DSM 45791</strain>
    </source>
</reference>
<accession>A0A3E0I9N2</accession>
<gene>
    <name evidence="10" type="ORF">BCF44_101387</name>
</gene>
<protein>
    <recommendedName>
        <fullName evidence="3">phospholipase C</fullName>
        <ecNumber evidence="3">3.1.4.3</ecNumber>
    </recommendedName>
</protein>
<dbReference type="GO" id="GO:0034480">
    <property type="term" value="F:phosphatidylcholine phospholipase C activity"/>
    <property type="evidence" value="ECO:0007669"/>
    <property type="project" value="UniProtKB-EC"/>
</dbReference>
<dbReference type="Pfam" id="PF05506">
    <property type="entry name" value="PLipase_C_C"/>
    <property type="match status" value="2"/>
</dbReference>
<organism evidence="10 11">
    <name type="scientific">Kutzneria buriramensis</name>
    <dbReference type="NCBI Taxonomy" id="1045776"/>
    <lineage>
        <taxon>Bacteria</taxon>
        <taxon>Bacillati</taxon>
        <taxon>Actinomycetota</taxon>
        <taxon>Actinomycetes</taxon>
        <taxon>Pseudonocardiales</taxon>
        <taxon>Pseudonocardiaceae</taxon>
        <taxon>Kutzneria</taxon>
    </lineage>
</organism>
<sequence>MADSNSGLTRRRFLGGVAGTVAAAGALGALPPGMAEALAEPRRRGRISDVEHVVVLMQENRSFDHYYGTMRGVRGFGDRTAVIQPNGKDIYHQFDLARTDGNALLPFHVDTSKVDGQDLGDLGHGWDDQHLAMNGGANNSWITAKGEMTMGYFTEQDIPFHRALADAFTLCDAYHCSVQGPTTPNRLYLFTGTIDADGKYGGPVNYNPDDYKGVLRWTTYPERLQDAGVSWKVYANKEVGDDGAHPFVGDYGDNPLWLFEQYHKDYNSELSKRASVFQTWEPDSGQGKDVNHVLSEFIADCAAGTLPKVSWIVAPYGYCEHPEARPVDGAAYTQAVLNALWHNKKLWDNTVVLIDYDENDGFFDHVPPPMAPAGTPGEFINGKSIGLGARVPMTVISPWSRGGWINSEVSDHTSVIRFLEQWTGVHEPNITDWRRAICGDLTSCFDFGTKNLSIPLLPDTAKLRQIADDTQTKLPKPAPPATGKQVTPLQDQGTRPARPLPYQPAVTTSLSADKGTLTTTFANYGTAEVQLWAFRADGKLDGPWQYDVPAGKQVSDQWKIWSYGDKYNVAVHGPNRFLWQFAADTNAAGAIDAAASYTADFKLKLALSNPSAKAVKFTVTTNHYGNGKQTFTVAAGKTVDHVFAPCEGWYDLSVTIDADPVFLRRYTGHIENGQPSITG</sequence>
<dbReference type="EMBL" id="QUNO01000001">
    <property type="protein sequence ID" value="REH55367.1"/>
    <property type="molecule type" value="Genomic_DNA"/>
</dbReference>
<dbReference type="RefSeq" id="WP_116172299.1">
    <property type="nucleotide sequence ID" value="NZ_CP144375.1"/>
</dbReference>
<dbReference type="GO" id="GO:0016042">
    <property type="term" value="P:lipid catabolic process"/>
    <property type="evidence" value="ECO:0007669"/>
    <property type="project" value="InterPro"/>
</dbReference>
<comment type="caution">
    <text evidence="10">The sequence shown here is derived from an EMBL/GenBank/DDBJ whole genome shotgun (WGS) entry which is preliminary data.</text>
</comment>
<evidence type="ECO:0000256" key="7">
    <source>
        <dbReference type="ARBA" id="ARBA00048421"/>
    </source>
</evidence>
<dbReference type="PANTHER" id="PTHR31956:SF1">
    <property type="entry name" value="NON-SPECIFIC PHOSPHOLIPASE C1"/>
    <property type="match status" value="1"/>
</dbReference>
<feature type="domain" description="Bacterial phospholipase C C-terminal" evidence="9">
    <location>
        <begin position="496"/>
        <end position="582"/>
    </location>
</feature>
<keyword evidence="4" id="KW-0964">Secreted</keyword>
<evidence type="ECO:0000256" key="3">
    <source>
        <dbReference type="ARBA" id="ARBA00012018"/>
    </source>
</evidence>
<dbReference type="InterPro" id="IPR017767">
    <property type="entry name" value="PC-PLC"/>
</dbReference>
<keyword evidence="4" id="KW-0134">Cell wall</keyword>